<reference evidence="8 9" key="1">
    <citation type="submission" date="2018-10" db="EMBL/GenBank/DDBJ databases">
        <authorList>
            <person name="Li J."/>
        </authorList>
    </citation>
    <scope>NUCLEOTIDE SEQUENCE [LARGE SCALE GENOMIC DNA]</scope>
    <source>
        <strain evidence="8 9">ZD1-4</strain>
    </source>
</reference>
<organism evidence="8 9">
    <name type="scientific">Mycetocola zhadangensis</name>
    <dbReference type="NCBI Taxonomy" id="1164595"/>
    <lineage>
        <taxon>Bacteria</taxon>
        <taxon>Bacillati</taxon>
        <taxon>Actinomycetota</taxon>
        <taxon>Actinomycetes</taxon>
        <taxon>Micrococcales</taxon>
        <taxon>Microbacteriaceae</taxon>
        <taxon>Mycetocola</taxon>
    </lineage>
</organism>
<evidence type="ECO:0000256" key="1">
    <source>
        <dbReference type="ARBA" id="ARBA00004651"/>
    </source>
</evidence>
<keyword evidence="6 7" id="KW-0472">Membrane</keyword>
<comment type="similarity">
    <text evidence="2">Belongs to the polysaccharide synthase family.</text>
</comment>
<comment type="caution">
    <text evidence="8">The sequence shown here is derived from an EMBL/GenBank/DDBJ whole genome shotgun (WGS) entry which is preliminary data.</text>
</comment>
<accession>A0A3L7J2B7</accession>
<keyword evidence="9" id="KW-1185">Reference proteome</keyword>
<evidence type="ECO:0000256" key="3">
    <source>
        <dbReference type="ARBA" id="ARBA00022475"/>
    </source>
</evidence>
<dbReference type="OrthoDB" id="9770347at2"/>
<dbReference type="GO" id="GO:0005886">
    <property type="term" value="C:plasma membrane"/>
    <property type="evidence" value="ECO:0007669"/>
    <property type="project" value="UniProtKB-SubCell"/>
</dbReference>
<evidence type="ECO:0000256" key="6">
    <source>
        <dbReference type="ARBA" id="ARBA00023136"/>
    </source>
</evidence>
<feature type="transmembrane region" description="Helical" evidence="7">
    <location>
        <begin position="293"/>
        <end position="313"/>
    </location>
</feature>
<sequence>MGSFAVGIVLARLLAPEQFGVFAVALTVQTVLMTLADLGMSTDLIRSESPREKAPTVATLALVAGAFLALGMALSAQSLADLLGSPEAGPVIAVMSASLFLAGAGVVPYAALQRAFAQKKLFGIAIADFVVGTSITIVLILLGWGVMALAIGRLAAQCVVLLLQYALSGEKVRLGFDRRLAPGILAFGVPVAGANMLSWALLNVDSVVISRFAGALSLGFYYLAFNVSNWPMSAIGQVVRSVSIPAFARLKSRGTDRSFSIALGPVWAVALLAGLMIAVLAAPLIDVLYGSKWAVAATVLVWLGMFGALRTVFDLAASFLLARGASRVTFIVQVVWIVALIPATLVGVNVAGIVGVGIAHLAVALLVVCPAYGVALVRNGADLRAALGALWPPILAAAPAGLTAALLLAAIPDPVTGFVVAGFVGTLLYGLVMWRWLRRRVAVLREWTSAPAVPLLPTTESFSPLVVEPGKGTS</sequence>
<feature type="transmembrane region" description="Helical" evidence="7">
    <location>
        <begin position="150"/>
        <end position="168"/>
    </location>
</feature>
<dbReference type="Pfam" id="PF13440">
    <property type="entry name" value="Polysacc_synt_3"/>
    <property type="match status" value="1"/>
</dbReference>
<evidence type="ECO:0000256" key="7">
    <source>
        <dbReference type="SAM" id="Phobius"/>
    </source>
</evidence>
<dbReference type="Proteomes" id="UP000282460">
    <property type="component" value="Unassembled WGS sequence"/>
</dbReference>
<feature type="transmembrane region" description="Helical" evidence="7">
    <location>
        <begin position="208"/>
        <end position="225"/>
    </location>
</feature>
<evidence type="ECO:0000313" key="8">
    <source>
        <dbReference type="EMBL" id="RLQ84707.1"/>
    </source>
</evidence>
<evidence type="ECO:0008006" key="10">
    <source>
        <dbReference type="Google" id="ProtNLM"/>
    </source>
</evidence>
<name>A0A3L7J2B7_9MICO</name>
<comment type="subcellular location">
    <subcellularLocation>
        <location evidence="1">Cell membrane</location>
        <topology evidence="1">Multi-pass membrane protein</topology>
    </subcellularLocation>
</comment>
<feature type="transmembrane region" description="Helical" evidence="7">
    <location>
        <begin position="389"/>
        <end position="411"/>
    </location>
</feature>
<keyword evidence="3" id="KW-1003">Cell membrane</keyword>
<dbReference type="EMBL" id="RCWJ01000002">
    <property type="protein sequence ID" value="RLQ84707.1"/>
    <property type="molecule type" value="Genomic_DNA"/>
</dbReference>
<dbReference type="AlphaFoldDB" id="A0A3L7J2B7"/>
<feature type="transmembrane region" description="Helical" evidence="7">
    <location>
        <begin position="259"/>
        <end position="281"/>
    </location>
</feature>
<feature type="transmembrane region" description="Helical" evidence="7">
    <location>
        <begin position="19"/>
        <end position="36"/>
    </location>
</feature>
<feature type="transmembrane region" description="Helical" evidence="7">
    <location>
        <begin position="325"/>
        <end position="345"/>
    </location>
</feature>
<dbReference type="PANTHER" id="PTHR30250:SF10">
    <property type="entry name" value="LIPOPOLYSACCHARIDE BIOSYNTHESIS PROTEIN WZXC"/>
    <property type="match status" value="1"/>
</dbReference>
<protein>
    <recommendedName>
        <fullName evidence="10">Lipopolysaccharide biosynthesis protein</fullName>
    </recommendedName>
</protein>
<keyword evidence="5 7" id="KW-1133">Transmembrane helix</keyword>
<gene>
    <name evidence="8" type="ORF">D9V28_10420</name>
</gene>
<dbReference type="PANTHER" id="PTHR30250">
    <property type="entry name" value="PST FAMILY PREDICTED COLANIC ACID TRANSPORTER"/>
    <property type="match status" value="1"/>
</dbReference>
<evidence type="ECO:0000256" key="4">
    <source>
        <dbReference type="ARBA" id="ARBA00022692"/>
    </source>
</evidence>
<keyword evidence="4 7" id="KW-0812">Transmembrane</keyword>
<evidence type="ECO:0000256" key="2">
    <source>
        <dbReference type="ARBA" id="ARBA00007430"/>
    </source>
</evidence>
<dbReference type="InterPro" id="IPR050833">
    <property type="entry name" value="Poly_Biosynth_Transport"/>
</dbReference>
<feature type="transmembrane region" description="Helical" evidence="7">
    <location>
        <begin position="417"/>
        <end position="437"/>
    </location>
</feature>
<feature type="transmembrane region" description="Helical" evidence="7">
    <location>
        <begin position="180"/>
        <end position="202"/>
    </location>
</feature>
<proteinExistence type="inferred from homology"/>
<feature type="transmembrane region" description="Helical" evidence="7">
    <location>
        <begin position="121"/>
        <end position="144"/>
    </location>
</feature>
<feature type="transmembrane region" description="Helical" evidence="7">
    <location>
        <begin position="57"/>
        <end position="76"/>
    </location>
</feature>
<evidence type="ECO:0000256" key="5">
    <source>
        <dbReference type="ARBA" id="ARBA00022989"/>
    </source>
</evidence>
<feature type="transmembrane region" description="Helical" evidence="7">
    <location>
        <begin position="88"/>
        <end position="109"/>
    </location>
</feature>
<evidence type="ECO:0000313" key="9">
    <source>
        <dbReference type="Proteomes" id="UP000282460"/>
    </source>
</evidence>
<feature type="transmembrane region" description="Helical" evidence="7">
    <location>
        <begin position="351"/>
        <end position="377"/>
    </location>
</feature>